<reference evidence="3" key="1">
    <citation type="journal article" date="2020" name="Stud. Mycol.">
        <title>101 Dothideomycetes genomes: a test case for predicting lifestyles and emergence of pathogens.</title>
        <authorList>
            <person name="Haridas S."/>
            <person name="Albert R."/>
            <person name="Binder M."/>
            <person name="Bloem J."/>
            <person name="Labutti K."/>
            <person name="Salamov A."/>
            <person name="Andreopoulos B."/>
            <person name="Baker S."/>
            <person name="Barry K."/>
            <person name="Bills G."/>
            <person name="Bluhm B."/>
            <person name="Cannon C."/>
            <person name="Castanera R."/>
            <person name="Culley D."/>
            <person name="Daum C."/>
            <person name="Ezra D."/>
            <person name="Gonzalez J."/>
            <person name="Henrissat B."/>
            <person name="Kuo A."/>
            <person name="Liang C."/>
            <person name="Lipzen A."/>
            <person name="Lutzoni F."/>
            <person name="Magnuson J."/>
            <person name="Mondo S."/>
            <person name="Nolan M."/>
            <person name="Ohm R."/>
            <person name="Pangilinan J."/>
            <person name="Park H.-J."/>
            <person name="Ramirez L."/>
            <person name="Alfaro M."/>
            <person name="Sun H."/>
            <person name="Tritt A."/>
            <person name="Yoshinaga Y."/>
            <person name="Zwiers L.-H."/>
            <person name="Turgeon B."/>
            <person name="Goodwin S."/>
            <person name="Spatafora J."/>
            <person name="Crous P."/>
            <person name="Grigoriev I."/>
        </authorList>
    </citation>
    <scope>NUCLEOTIDE SEQUENCE</scope>
    <source>
        <strain evidence="3">CBS 627.86</strain>
    </source>
</reference>
<accession>A0A6A5Z0D7</accession>
<protein>
    <submittedName>
        <fullName evidence="3">Uncharacterized protein</fullName>
    </submittedName>
</protein>
<sequence length="156" mass="17480">MSSGQELTTSDDEVMSDRDTRRTASAWEGQHADFATAYAHLQYALDKSWNGILPRTTKSSMTLDDALTTTTNSLADNGITPSGDVEQLTTKEKGSWLKNRIALLGQKLKGSRQRSRKLYELLKAREQEIEGLREELEKRDAIIAKYEDRGRGGRSS</sequence>
<name>A0A6A5Z0D7_9PLEO</name>
<dbReference type="Proteomes" id="UP000799770">
    <property type="component" value="Unassembled WGS sequence"/>
</dbReference>
<evidence type="ECO:0000313" key="4">
    <source>
        <dbReference type="Proteomes" id="UP000799770"/>
    </source>
</evidence>
<gene>
    <name evidence="3" type="ORF">BDV96DRAFT_648770</name>
</gene>
<evidence type="ECO:0000256" key="1">
    <source>
        <dbReference type="SAM" id="Coils"/>
    </source>
</evidence>
<evidence type="ECO:0000256" key="2">
    <source>
        <dbReference type="SAM" id="MobiDB-lite"/>
    </source>
</evidence>
<dbReference type="EMBL" id="ML977330">
    <property type="protein sequence ID" value="KAF2112513.1"/>
    <property type="molecule type" value="Genomic_DNA"/>
</dbReference>
<feature type="region of interest" description="Disordered" evidence="2">
    <location>
        <begin position="1"/>
        <end position="26"/>
    </location>
</feature>
<evidence type="ECO:0000313" key="3">
    <source>
        <dbReference type="EMBL" id="KAF2112513.1"/>
    </source>
</evidence>
<organism evidence="3 4">
    <name type="scientific">Lophiotrema nucula</name>
    <dbReference type="NCBI Taxonomy" id="690887"/>
    <lineage>
        <taxon>Eukaryota</taxon>
        <taxon>Fungi</taxon>
        <taxon>Dikarya</taxon>
        <taxon>Ascomycota</taxon>
        <taxon>Pezizomycotina</taxon>
        <taxon>Dothideomycetes</taxon>
        <taxon>Pleosporomycetidae</taxon>
        <taxon>Pleosporales</taxon>
        <taxon>Lophiotremataceae</taxon>
        <taxon>Lophiotrema</taxon>
    </lineage>
</organism>
<feature type="coiled-coil region" evidence="1">
    <location>
        <begin position="115"/>
        <end position="149"/>
    </location>
</feature>
<keyword evidence="1" id="KW-0175">Coiled coil</keyword>
<proteinExistence type="predicted"/>
<keyword evidence="4" id="KW-1185">Reference proteome</keyword>
<dbReference type="AlphaFoldDB" id="A0A6A5Z0D7"/>